<dbReference type="PANTHER" id="PTHR12121">
    <property type="entry name" value="CARBON CATABOLITE REPRESSOR PROTEIN 4"/>
    <property type="match status" value="1"/>
</dbReference>
<dbReference type="Proteomes" id="UP000612329">
    <property type="component" value="Unassembled WGS sequence"/>
</dbReference>
<proteinExistence type="predicted"/>
<dbReference type="InterPro" id="IPR005135">
    <property type="entry name" value="Endo/exonuclease/phosphatase"/>
</dbReference>
<feature type="domain" description="Endonuclease/exonuclease/phosphatase" evidence="1">
    <location>
        <begin position="1"/>
        <end position="244"/>
    </location>
</feature>
<evidence type="ECO:0000313" key="2">
    <source>
        <dbReference type="EMBL" id="GGK27810.1"/>
    </source>
</evidence>
<dbReference type="PANTHER" id="PTHR12121:SF36">
    <property type="entry name" value="ENDONUCLEASE_EXONUCLEASE_PHOSPHATASE DOMAIN-CONTAINING PROTEIN"/>
    <property type="match status" value="1"/>
</dbReference>
<dbReference type="Gene3D" id="3.60.10.10">
    <property type="entry name" value="Endonuclease/exonuclease/phosphatase"/>
    <property type="match status" value="1"/>
</dbReference>
<keyword evidence="3" id="KW-1185">Reference proteome</keyword>
<reference evidence="2" key="1">
    <citation type="journal article" date="2014" name="Int. J. Syst. Evol. Microbiol.">
        <title>Complete genome sequence of Corynebacterium casei LMG S-19264T (=DSM 44701T), isolated from a smear-ripened cheese.</title>
        <authorList>
            <consortium name="US DOE Joint Genome Institute (JGI-PGF)"/>
            <person name="Walter F."/>
            <person name="Albersmeier A."/>
            <person name="Kalinowski J."/>
            <person name="Ruckert C."/>
        </authorList>
    </citation>
    <scope>NUCLEOTIDE SEQUENCE</scope>
    <source>
        <strain evidence="2">JCM 12862</strain>
    </source>
</reference>
<name>A0A8J3FJ54_9FLAO</name>
<keyword evidence="2" id="KW-0255">Endonuclease</keyword>
<protein>
    <submittedName>
        <fullName evidence="2">Endonuclease</fullName>
    </submittedName>
</protein>
<sequence length="254" mass="29720">MTYNLRLDVASDGENAWNNRKDFLVSQIKFYEPDIFGTQEGLPHQISYMEDTLKNYSFIGQGREGNNKGEYSAIFYNTDKFELLAHHTFWLSETPDSVSKGWDAAYIRICTYGLFKDKKSRKKFWMFNTHLDNQGEKARNMGMTLILNRINELNTKKYPVILTGDFNDTPESRLIVNLKKNMIFTKEVSKTEPFGSYGTFNGFKFCEPIINQIDYIFISEPQKLKVLKYGVLTDSKDMRYPSDHFPVYVKLQFE</sequence>
<dbReference type="Pfam" id="PF03372">
    <property type="entry name" value="Exo_endo_phos"/>
    <property type="match status" value="1"/>
</dbReference>
<gene>
    <name evidence="2" type="ORF">GCM10007962_22600</name>
</gene>
<dbReference type="InterPro" id="IPR036691">
    <property type="entry name" value="Endo/exonu/phosph_ase_sf"/>
</dbReference>
<dbReference type="EMBL" id="BMNR01000005">
    <property type="protein sequence ID" value="GGK27810.1"/>
    <property type="molecule type" value="Genomic_DNA"/>
</dbReference>
<reference evidence="2" key="2">
    <citation type="submission" date="2020-09" db="EMBL/GenBank/DDBJ databases">
        <authorList>
            <person name="Sun Q."/>
            <person name="Ohkuma M."/>
        </authorList>
    </citation>
    <scope>NUCLEOTIDE SEQUENCE</scope>
    <source>
        <strain evidence="2">JCM 12862</strain>
    </source>
</reference>
<keyword evidence="2" id="KW-0378">Hydrolase</keyword>
<comment type="caution">
    <text evidence="2">The sequence shown here is derived from an EMBL/GenBank/DDBJ whole genome shotgun (WGS) entry which is preliminary data.</text>
</comment>
<dbReference type="CDD" id="cd09083">
    <property type="entry name" value="EEP-1"/>
    <property type="match status" value="1"/>
</dbReference>
<dbReference type="InterPro" id="IPR050410">
    <property type="entry name" value="CCR4/nocturin_mRNA_transcr"/>
</dbReference>
<accession>A0A8J3FJ54</accession>
<dbReference type="GO" id="GO:0004519">
    <property type="term" value="F:endonuclease activity"/>
    <property type="evidence" value="ECO:0007669"/>
    <property type="project" value="UniProtKB-KW"/>
</dbReference>
<dbReference type="AlphaFoldDB" id="A0A8J3FJ54"/>
<keyword evidence="2" id="KW-0540">Nuclease</keyword>
<dbReference type="SUPFAM" id="SSF56219">
    <property type="entry name" value="DNase I-like"/>
    <property type="match status" value="1"/>
</dbReference>
<dbReference type="GO" id="GO:0000175">
    <property type="term" value="F:3'-5'-RNA exonuclease activity"/>
    <property type="evidence" value="ECO:0007669"/>
    <property type="project" value="TreeGrafter"/>
</dbReference>
<organism evidence="2 3">
    <name type="scientific">Yeosuana aromativorans</name>
    <dbReference type="NCBI Taxonomy" id="288019"/>
    <lineage>
        <taxon>Bacteria</taxon>
        <taxon>Pseudomonadati</taxon>
        <taxon>Bacteroidota</taxon>
        <taxon>Flavobacteriia</taxon>
        <taxon>Flavobacteriales</taxon>
        <taxon>Flavobacteriaceae</taxon>
        <taxon>Yeosuana</taxon>
    </lineage>
</organism>
<evidence type="ECO:0000313" key="3">
    <source>
        <dbReference type="Proteomes" id="UP000612329"/>
    </source>
</evidence>
<evidence type="ECO:0000259" key="1">
    <source>
        <dbReference type="Pfam" id="PF03372"/>
    </source>
</evidence>